<keyword evidence="3" id="KW-1185">Reference proteome</keyword>
<evidence type="ECO:0000313" key="2">
    <source>
        <dbReference type="EMBL" id="MFC0268973.1"/>
    </source>
</evidence>
<evidence type="ECO:0000313" key="3">
    <source>
        <dbReference type="Proteomes" id="UP001589814"/>
    </source>
</evidence>
<proteinExistence type="predicted"/>
<dbReference type="RefSeq" id="WP_245558708.1">
    <property type="nucleotide sequence ID" value="NZ_JBHLVX010000050.1"/>
</dbReference>
<dbReference type="SUPFAM" id="SSF51905">
    <property type="entry name" value="FAD/NAD(P)-binding domain"/>
    <property type="match status" value="1"/>
</dbReference>
<dbReference type="EMBL" id="JBHLVX010000050">
    <property type="protein sequence ID" value="MFC0268973.1"/>
    <property type="molecule type" value="Genomic_DNA"/>
</dbReference>
<name>A0ABV6G5M5_9GAMM</name>
<gene>
    <name evidence="2" type="ORF">ACFFHW_13420</name>
</gene>
<dbReference type="Gene3D" id="3.50.50.60">
    <property type="entry name" value="FAD/NAD(P)-binding domain"/>
    <property type="match status" value="1"/>
</dbReference>
<dbReference type="InterPro" id="IPR002937">
    <property type="entry name" value="Amino_oxidase"/>
</dbReference>
<evidence type="ECO:0000259" key="1">
    <source>
        <dbReference type="Pfam" id="PF01593"/>
    </source>
</evidence>
<feature type="domain" description="Amine oxidase" evidence="1">
    <location>
        <begin position="97"/>
        <end position="321"/>
    </location>
</feature>
<reference evidence="2 3" key="1">
    <citation type="submission" date="2024-09" db="EMBL/GenBank/DDBJ databases">
        <authorList>
            <person name="Sun Q."/>
            <person name="Mori K."/>
        </authorList>
    </citation>
    <scope>NUCLEOTIDE SEQUENCE [LARGE SCALE GENOMIC DNA]</scope>
    <source>
        <strain evidence="2 3">CCM 7415</strain>
    </source>
</reference>
<protein>
    <submittedName>
        <fullName evidence="2">NAD(P)/FAD-dependent oxidoreductase</fullName>
    </submittedName>
</protein>
<dbReference type="PANTHER" id="PTHR16128:SF5">
    <property type="entry name" value="FAD_NAD(P)-BINDING OXIDOREDUCTASE FAMILY PROTEIN"/>
    <property type="match status" value="1"/>
</dbReference>
<dbReference type="Gene3D" id="3.90.660.10">
    <property type="match status" value="1"/>
</dbReference>
<dbReference type="InterPro" id="IPR036188">
    <property type="entry name" value="FAD/NAD-bd_sf"/>
</dbReference>
<organism evidence="2 3">
    <name type="scientific">Kushneria aurantia</name>
    <dbReference type="NCBI Taxonomy" id="504092"/>
    <lineage>
        <taxon>Bacteria</taxon>
        <taxon>Pseudomonadati</taxon>
        <taxon>Pseudomonadota</taxon>
        <taxon>Gammaproteobacteria</taxon>
        <taxon>Oceanospirillales</taxon>
        <taxon>Halomonadaceae</taxon>
        <taxon>Kushneria</taxon>
    </lineage>
</organism>
<dbReference type="PANTHER" id="PTHR16128">
    <property type="entry name" value="FAD/NAD(P)-BINDING OXIDOREDUCTASE FAMILY PROTEIN"/>
    <property type="match status" value="1"/>
</dbReference>
<dbReference type="Proteomes" id="UP001589814">
    <property type="component" value="Unassembled WGS sequence"/>
</dbReference>
<dbReference type="Pfam" id="PF01593">
    <property type="entry name" value="Amino_oxidase"/>
    <property type="match status" value="1"/>
</dbReference>
<sequence>MAGLAAARELEDGGMRVHLFDKGSRPGGRMSTKTTDHGAFDLGAQYFSVRDDDFATLIDAAQRDGAVTAWPQCMARLDDSGWQQRKPHHPRYCGAPSMDALPRYLAQGLAISSGQQIESLVRDDECWTLLSRQGERYQGFDQLVLAVPGPQAQALVAAHLPAAALPARCTAMTPCWSTWLHLEAPLDDRFWQGLTLDASPVLRWVARNQGRNGAAPDHDSGERLSLLARADWSAINLERERDDIATAMTAALADGLAGTLPNVKACGAHRWRYAQPYCAHQSEAGYHHFAEQQLTFCGDWCLDGRVEAAWLSGRRAARHLLEHIADRSH</sequence>
<dbReference type="Pfam" id="PF13450">
    <property type="entry name" value="NAD_binding_8"/>
    <property type="match status" value="1"/>
</dbReference>
<comment type="caution">
    <text evidence="2">The sequence shown here is derived from an EMBL/GenBank/DDBJ whole genome shotgun (WGS) entry which is preliminary data.</text>
</comment>
<accession>A0ABV6G5M5</accession>